<name>A0A0K0F4W9_STRVS</name>
<protein>
    <submittedName>
        <fullName evidence="2">Coiled-coil domain-containing protein</fullName>
    </submittedName>
</protein>
<proteinExistence type="predicted"/>
<dbReference type="Proteomes" id="UP000035680">
    <property type="component" value="Unassembled WGS sequence"/>
</dbReference>
<evidence type="ECO:0000313" key="1">
    <source>
        <dbReference type="Proteomes" id="UP000035680"/>
    </source>
</evidence>
<accession>A0A0K0F4W9</accession>
<reference evidence="2" key="2">
    <citation type="submission" date="2015-08" db="UniProtKB">
        <authorList>
            <consortium name="WormBaseParasite"/>
        </authorList>
    </citation>
    <scope>IDENTIFICATION</scope>
</reference>
<keyword evidence="1" id="KW-1185">Reference proteome</keyword>
<dbReference type="AlphaFoldDB" id="A0A0K0F4W9"/>
<evidence type="ECO:0000313" key="2">
    <source>
        <dbReference type="WBParaSite" id="SVE_0385900.1"/>
    </source>
</evidence>
<organism evidence="1 2">
    <name type="scientific">Strongyloides venezuelensis</name>
    <name type="common">Threadworm</name>
    <dbReference type="NCBI Taxonomy" id="75913"/>
    <lineage>
        <taxon>Eukaryota</taxon>
        <taxon>Metazoa</taxon>
        <taxon>Ecdysozoa</taxon>
        <taxon>Nematoda</taxon>
        <taxon>Chromadorea</taxon>
        <taxon>Rhabditida</taxon>
        <taxon>Tylenchina</taxon>
        <taxon>Panagrolaimomorpha</taxon>
        <taxon>Strongyloidoidea</taxon>
        <taxon>Strongyloididae</taxon>
        <taxon>Strongyloides</taxon>
    </lineage>
</organism>
<dbReference type="WBParaSite" id="SVE_0385900.1">
    <property type="protein sequence ID" value="SVE_0385900.1"/>
    <property type="gene ID" value="SVE_0385900"/>
</dbReference>
<reference evidence="1" key="1">
    <citation type="submission" date="2014-07" db="EMBL/GenBank/DDBJ databases">
        <authorList>
            <person name="Martin A.A"/>
            <person name="De Silva N."/>
        </authorList>
    </citation>
    <scope>NUCLEOTIDE SEQUENCE</scope>
</reference>
<sequence>MEENQKLKELLKKYDWKLRRYKEQNIYLKKALKVEKDKIRLVYEMFEKVLGKNANELKDYSIHDIMNTISTITDVNNSQNNACNKENNTNNRVIQNDLSLDVEKITNQRRKNKLVVNESCEPGNSFNISSSVLCQQEKILYEKVIHQSSNDVDDHDRNTPEILERLDKEIEGLSDSINTDSMIRKFSSLMSSDEDKTIKSNNDSETINNENDIYFEYSEKTPSLNEDGSKIAYYIEIPEKKSIPRGVKYRTVNEYLINNKNDFLQKSQERQKKIHQASQIRAQIAIEKRAAAVEVLFGKRTAKDVQSILEMDTAKIKAFPEEWMRHVTKKSLNRAGHYERIRRLQKKEVEKCVNQFMGKVYCERIKRVSYKK</sequence>